<reference evidence="1" key="1">
    <citation type="journal article" date="2019" name="bioRxiv">
        <title>The Genome of the Zebra Mussel, Dreissena polymorpha: A Resource for Invasive Species Research.</title>
        <authorList>
            <person name="McCartney M.A."/>
            <person name="Auch B."/>
            <person name="Kono T."/>
            <person name="Mallez S."/>
            <person name="Zhang Y."/>
            <person name="Obille A."/>
            <person name="Becker A."/>
            <person name="Abrahante J.E."/>
            <person name="Garbe J."/>
            <person name="Badalamenti J.P."/>
            <person name="Herman A."/>
            <person name="Mangelson H."/>
            <person name="Liachko I."/>
            <person name="Sullivan S."/>
            <person name="Sone E.D."/>
            <person name="Koren S."/>
            <person name="Silverstein K.A.T."/>
            <person name="Beckman K.B."/>
            <person name="Gohl D.M."/>
        </authorList>
    </citation>
    <scope>NUCLEOTIDE SEQUENCE</scope>
    <source>
        <strain evidence="1">Duluth1</strain>
        <tissue evidence="1">Whole animal</tissue>
    </source>
</reference>
<reference evidence="1" key="2">
    <citation type="submission" date="2020-11" db="EMBL/GenBank/DDBJ databases">
        <authorList>
            <person name="McCartney M.A."/>
            <person name="Auch B."/>
            <person name="Kono T."/>
            <person name="Mallez S."/>
            <person name="Becker A."/>
            <person name="Gohl D.M."/>
            <person name="Silverstein K.A.T."/>
            <person name="Koren S."/>
            <person name="Bechman K.B."/>
            <person name="Herman A."/>
            <person name="Abrahante J.E."/>
            <person name="Garbe J."/>
        </authorList>
    </citation>
    <scope>NUCLEOTIDE SEQUENCE</scope>
    <source>
        <strain evidence="1">Duluth1</strain>
        <tissue evidence="1">Whole animal</tissue>
    </source>
</reference>
<gene>
    <name evidence="1" type="ORF">DPMN_099551</name>
</gene>
<evidence type="ECO:0000313" key="2">
    <source>
        <dbReference type="Proteomes" id="UP000828390"/>
    </source>
</evidence>
<dbReference type="EMBL" id="JAIWYP010000003">
    <property type="protein sequence ID" value="KAH3856955.1"/>
    <property type="molecule type" value="Genomic_DNA"/>
</dbReference>
<sequence>MAKLSVSSRNTEAFTCCSSQTVPVRLALYNQTCRNGLKPKAKTYGPLACPISD</sequence>
<proteinExistence type="predicted"/>
<name>A0A9D4LE87_DREPO</name>
<dbReference type="Proteomes" id="UP000828390">
    <property type="component" value="Unassembled WGS sequence"/>
</dbReference>
<accession>A0A9D4LE87</accession>
<dbReference type="AlphaFoldDB" id="A0A9D4LE87"/>
<evidence type="ECO:0000313" key="1">
    <source>
        <dbReference type="EMBL" id="KAH3856955.1"/>
    </source>
</evidence>
<organism evidence="1 2">
    <name type="scientific">Dreissena polymorpha</name>
    <name type="common">Zebra mussel</name>
    <name type="synonym">Mytilus polymorpha</name>
    <dbReference type="NCBI Taxonomy" id="45954"/>
    <lineage>
        <taxon>Eukaryota</taxon>
        <taxon>Metazoa</taxon>
        <taxon>Spiralia</taxon>
        <taxon>Lophotrochozoa</taxon>
        <taxon>Mollusca</taxon>
        <taxon>Bivalvia</taxon>
        <taxon>Autobranchia</taxon>
        <taxon>Heteroconchia</taxon>
        <taxon>Euheterodonta</taxon>
        <taxon>Imparidentia</taxon>
        <taxon>Neoheterodontei</taxon>
        <taxon>Myida</taxon>
        <taxon>Dreissenoidea</taxon>
        <taxon>Dreissenidae</taxon>
        <taxon>Dreissena</taxon>
    </lineage>
</organism>
<protein>
    <submittedName>
        <fullName evidence="1">Uncharacterized protein</fullName>
    </submittedName>
</protein>
<keyword evidence="2" id="KW-1185">Reference proteome</keyword>
<comment type="caution">
    <text evidence="1">The sequence shown here is derived from an EMBL/GenBank/DDBJ whole genome shotgun (WGS) entry which is preliminary data.</text>
</comment>